<protein>
    <recommendedName>
        <fullName evidence="2">ABC transporter ATP-binding protein</fullName>
    </recommendedName>
</protein>
<evidence type="ECO:0008006" key="2">
    <source>
        <dbReference type="Google" id="ProtNLM"/>
    </source>
</evidence>
<comment type="caution">
    <text evidence="1">The sequence shown here is derived from an EMBL/GenBank/DDBJ whole genome shotgun (WGS) entry which is preliminary data.</text>
</comment>
<accession>X1CCN7</accession>
<name>X1CCN7_9ZZZZ</name>
<sequence length="47" mass="5622">IEAPHSMSMTTLLETLNLQKIRVRSFHNKINRLEKLFIDITKREEPE</sequence>
<dbReference type="AlphaFoldDB" id="X1CCN7"/>
<reference evidence="1" key="1">
    <citation type="journal article" date="2014" name="Front. Microbiol.">
        <title>High frequency of phylogenetically diverse reductive dehalogenase-homologous genes in deep subseafloor sedimentary metagenomes.</title>
        <authorList>
            <person name="Kawai M."/>
            <person name="Futagami T."/>
            <person name="Toyoda A."/>
            <person name="Takaki Y."/>
            <person name="Nishi S."/>
            <person name="Hori S."/>
            <person name="Arai W."/>
            <person name="Tsubouchi T."/>
            <person name="Morono Y."/>
            <person name="Uchiyama I."/>
            <person name="Ito T."/>
            <person name="Fujiyama A."/>
            <person name="Inagaki F."/>
            <person name="Takami H."/>
        </authorList>
    </citation>
    <scope>NUCLEOTIDE SEQUENCE</scope>
    <source>
        <strain evidence="1">Expedition CK06-06</strain>
    </source>
</reference>
<feature type="non-terminal residue" evidence="1">
    <location>
        <position position="1"/>
    </location>
</feature>
<evidence type="ECO:0000313" key="1">
    <source>
        <dbReference type="EMBL" id="GAH05986.1"/>
    </source>
</evidence>
<organism evidence="1">
    <name type="scientific">marine sediment metagenome</name>
    <dbReference type="NCBI Taxonomy" id="412755"/>
    <lineage>
        <taxon>unclassified sequences</taxon>
        <taxon>metagenomes</taxon>
        <taxon>ecological metagenomes</taxon>
    </lineage>
</organism>
<proteinExistence type="predicted"/>
<gene>
    <name evidence="1" type="ORF">S01H4_59015</name>
</gene>
<dbReference type="EMBL" id="BART01034549">
    <property type="protein sequence ID" value="GAH05986.1"/>
    <property type="molecule type" value="Genomic_DNA"/>
</dbReference>